<feature type="domain" description="DUF4246" evidence="1">
    <location>
        <begin position="48"/>
        <end position="185"/>
    </location>
</feature>
<organism evidence="2 3">
    <name type="scientific">Sporothrix bragantina</name>
    <dbReference type="NCBI Taxonomy" id="671064"/>
    <lineage>
        <taxon>Eukaryota</taxon>
        <taxon>Fungi</taxon>
        <taxon>Dikarya</taxon>
        <taxon>Ascomycota</taxon>
        <taxon>Pezizomycotina</taxon>
        <taxon>Sordariomycetes</taxon>
        <taxon>Sordariomycetidae</taxon>
        <taxon>Ophiostomatales</taxon>
        <taxon>Ophiostomataceae</taxon>
        <taxon>Sporothrix</taxon>
    </lineage>
</organism>
<gene>
    <name evidence="2" type="ORF">SBRCBS47491_006388</name>
</gene>
<evidence type="ECO:0000313" key="3">
    <source>
        <dbReference type="Proteomes" id="UP001642406"/>
    </source>
</evidence>
<comment type="caution">
    <text evidence="2">The sequence shown here is derived from an EMBL/GenBank/DDBJ whole genome shotgun (WGS) entry which is preliminary data.</text>
</comment>
<reference evidence="2 3" key="1">
    <citation type="submission" date="2024-01" db="EMBL/GenBank/DDBJ databases">
        <authorList>
            <person name="Allen C."/>
            <person name="Tagirdzhanova G."/>
        </authorList>
    </citation>
    <scope>NUCLEOTIDE SEQUENCE [LARGE SCALE GENOMIC DNA]</scope>
</reference>
<dbReference type="InterPro" id="IPR049192">
    <property type="entry name" value="DUF4246_C"/>
</dbReference>
<feature type="domain" description="DUF4246" evidence="1">
    <location>
        <begin position="208"/>
        <end position="238"/>
    </location>
</feature>
<name>A0ABP0C6Y2_9PEZI</name>
<dbReference type="PANTHER" id="PTHR33119:SF1">
    <property type="entry name" value="FE2OG DIOXYGENASE DOMAIN-CONTAINING PROTEIN"/>
    <property type="match status" value="1"/>
</dbReference>
<dbReference type="Proteomes" id="UP001642406">
    <property type="component" value="Unassembled WGS sequence"/>
</dbReference>
<dbReference type="PANTHER" id="PTHR33119">
    <property type="entry name" value="IFI3P"/>
    <property type="match status" value="1"/>
</dbReference>
<sequence length="273" mass="30649">MRPENPLAAQTQRYEPNLQIKYLLSFAARKKHDYIKAWEHPELGVAFTYEQWKAGHATAPVVSLPEEEYIDLAQHLADHENYTVSLEKMFRRKGLQVVVEIGSLELRAGAIPPQDPWKLTGTLNDHIVATAAVYFGSENVTTDSAAFDFRVEAGIDPPIYDMYQRDSKPYHPAWPLADIYGIMPEPAPGEVTTYAHSPSWTQHGPAGDKVLKLHLVNPNCRVVSTRNVTPQQREWWQEAGWDRISWAKPGRGRGLPPELVSMIGPSAMDTGPS</sequence>
<evidence type="ECO:0000313" key="2">
    <source>
        <dbReference type="EMBL" id="CAK7226910.1"/>
    </source>
</evidence>
<dbReference type="InterPro" id="IPR025340">
    <property type="entry name" value="DUF4246"/>
</dbReference>
<protein>
    <recommendedName>
        <fullName evidence="1">DUF4246 domain-containing protein</fullName>
    </recommendedName>
</protein>
<dbReference type="EMBL" id="CAWUHC010000062">
    <property type="protein sequence ID" value="CAK7226910.1"/>
    <property type="molecule type" value="Genomic_DNA"/>
</dbReference>
<evidence type="ECO:0000259" key="1">
    <source>
        <dbReference type="Pfam" id="PF14033"/>
    </source>
</evidence>
<proteinExistence type="predicted"/>
<keyword evidence="3" id="KW-1185">Reference proteome</keyword>
<accession>A0ABP0C6Y2</accession>
<dbReference type="Pfam" id="PF14033">
    <property type="entry name" value="DUF4246"/>
    <property type="match status" value="2"/>
</dbReference>